<gene>
    <name evidence="2" type="ORF">FHX73_12102</name>
</gene>
<accession>A0A561TV55</accession>
<dbReference type="OrthoDB" id="9027184at2"/>
<evidence type="ECO:0000256" key="1">
    <source>
        <dbReference type="SAM" id="MobiDB-lite"/>
    </source>
</evidence>
<proteinExistence type="predicted"/>
<evidence type="ECO:0000313" key="3">
    <source>
        <dbReference type="Proteomes" id="UP000317940"/>
    </source>
</evidence>
<dbReference type="AlphaFoldDB" id="A0A561TV55"/>
<dbReference type="NCBIfam" id="TIGR02243">
    <property type="entry name" value="putative baseplate assembly protein"/>
    <property type="match status" value="1"/>
</dbReference>
<comment type="caution">
    <text evidence="2">The sequence shown here is derived from an EMBL/GenBank/DDBJ whole genome shotgun (WGS) entry which is preliminary data.</text>
</comment>
<dbReference type="InterPro" id="IPR011749">
    <property type="entry name" value="CHP02243"/>
</dbReference>
<keyword evidence="3" id="KW-1185">Reference proteome</keyword>
<reference evidence="2 3" key="1">
    <citation type="submission" date="2019-06" db="EMBL/GenBank/DDBJ databases">
        <title>Sequencing the genomes of 1000 actinobacteria strains.</title>
        <authorList>
            <person name="Klenk H.-P."/>
        </authorList>
    </citation>
    <scope>NUCLEOTIDE SEQUENCE [LARGE SCALE GENOMIC DNA]</scope>
    <source>
        <strain evidence="2 3">DSM 44826</strain>
    </source>
</reference>
<feature type="compositionally biased region" description="Low complexity" evidence="1">
    <location>
        <begin position="144"/>
        <end position="153"/>
    </location>
</feature>
<dbReference type="InterPro" id="IPR010272">
    <property type="entry name" value="T6SS_TssF"/>
</dbReference>
<dbReference type="Pfam" id="PF05947">
    <property type="entry name" value="T6SS_TssF"/>
    <property type="match status" value="1"/>
</dbReference>
<organism evidence="2 3">
    <name type="scientific">Kitasatospora viridis</name>
    <dbReference type="NCBI Taxonomy" id="281105"/>
    <lineage>
        <taxon>Bacteria</taxon>
        <taxon>Bacillati</taxon>
        <taxon>Actinomycetota</taxon>
        <taxon>Actinomycetes</taxon>
        <taxon>Kitasatosporales</taxon>
        <taxon>Streptomycetaceae</taxon>
        <taxon>Kitasatospora</taxon>
    </lineage>
</organism>
<feature type="region of interest" description="Disordered" evidence="1">
    <location>
        <begin position="140"/>
        <end position="176"/>
    </location>
</feature>
<evidence type="ECO:0000313" key="2">
    <source>
        <dbReference type="EMBL" id="TWF90990.1"/>
    </source>
</evidence>
<name>A0A561TV55_9ACTN</name>
<dbReference type="Proteomes" id="UP000317940">
    <property type="component" value="Unassembled WGS sequence"/>
</dbReference>
<dbReference type="EMBL" id="VIWT01000002">
    <property type="protein sequence ID" value="TWF90990.1"/>
    <property type="molecule type" value="Genomic_DNA"/>
</dbReference>
<dbReference type="RefSeq" id="WP_145908648.1">
    <property type="nucleotide sequence ID" value="NZ_BAAAMZ010000002.1"/>
</dbReference>
<feature type="compositionally biased region" description="Basic and acidic residues" evidence="1">
    <location>
        <begin position="158"/>
        <end position="167"/>
    </location>
</feature>
<protein>
    <submittedName>
        <fullName evidence="2">Putative phage baseplate assembly protein</fullName>
    </submittedName>
</protein>
<sequence>MPLPAPDLDDRRFQDLVDEAKRFVMRRCPEWTDHNVSDPGVTLIETFAHLTDHLLFRLNQVPDRLYVSFLNLIGLQVLPPTPARAPVTFWLSSPARARLTIAAGTRVGTQRTATAESVVFSTVADLDVVPCTLARVRLGPPDPARAADPAGDGPDAEGTDRSRHLADGRPFPAFGPRPRPGDALLLGLCDPVPGCAVRIGFRGRVEGVGVNPKHPPLAWEAWTGEGWTACEVGLDGTGGLNASGAIVLHVPPAHTASVLGGDRAGWLRAVVTEPEEGQPPYTDSPVVDGLTACTVGASTEAVHAEPVDREVLGQGEGVPGQRFPLRHAPVLAGYGPPVVETSSADGWQEWTLVDSFAGSGPEDRHFGLDPVSGLVLFGPAVREPDGALRRYGAAPEKGAEVRIRGYATGGGARGNVPAGALCRLKSSVPSVTSVENRRPAQGGVDGESLAEAKARGPLLVRSRSRAVTVEDYEVLVREVAPELARARCVPAGRDGEGAGVGAGGVRILIVPAAAVVDGRIPFENLVPAERTLERIAAGLDRVRVVGTRVVLEPPLYRGVTVVARLVARPRVNADRVREDALGALYRYLSPLPGGGPDGAGWPFGRPVQAGEVFGRLQQVSGVELVEDVRLFTADPVTGARGREVGRIDLDPNSLVFSYEHQVRVEAH</sequence>